<gene>
    <name evidence="2" type="ORF">SP90_02105</name>
</gene>
<dbReference type="InterPro" id="IPR015867">
    <property type="entry name" value="N-reg_PII/ATP_PRibTrfase_C"/>
</dbReference>
<sequence>MQIQTLERLTCVTTNKDTYNGQPLYKTMLTAAQKHNLMQATATKGLAIVTETHPYQTENPFQKQLQPIVVQTIGTPDNNALFLKELTAALADHIIVKEKIETINTGS</sequence>
<name>A0A1B7XMY9_9BACT</name>
<comment type="similarity">
    <text evidence="1">Belongs to the UPF0166 family.</text>
</comment>
<dbReference type="SUPFAM" id="SSF54913">
    <property type="entry name" value="GlnB-like"/>
    <property type="match status" value="1"/>
</dbReference>
<dbReference type="PATRIC" id="fig|1560234.3.peg.1300"/>
<accession>A0A1B7XMY9</accession>
<dbReference type="Proteomes" id="UP000091979">
    <property type="component" value="Unassembled WGS sequence"/>
</dbReference>
<dbReference type="AlphaFoldDB" id="A0A1B7XMY9"/>
<comment type="caution">
    <text evidence="2">The sequence shown here is derived from an EMBL/GenBank/DDBJ whole genome shotgun (WGS) entry which is preliminary data.</text>
</comment>
<dbReference type="InterPro" id="IPR003793">
    <property type="entry name" value="UPF0166"/>
</dbReference>
<protein>
    <submittedName>
        <fullName evidence="2">Uncharacterized protein</fullName>
    </submittedName>
</protein>
<keyword evidence="3" id="KW-1185">Reference proteome</keyword>
<reference evidence="2 3" key="1">
    <citation type="submission" date="2015-01" db="EMBL/GenBank/DDBJ databases">
        <title>Desulfovibrio sp. JC271 draft genome sequence.</title>
        <authorList>
            <person name="Shivani Y."/>
            <person name="Subhash Y."/>
            <person name="Sasikala C."/>
            <person name="Ramana C.V."/>
        </authorList>
    </citation>
    <scope>NUCLEOTIDE SEQUENCE [LARGE SCALE GENOMIC DNA]</scope>
    <source>
        <strain evidence="2 3">JC271</strain>
    </source>
</reference>
<dbReference type="Gene3D" id="3.30.70.120">
    <property type="match status" value="1"/>
</dbReference>
<evidence type="ECO:0000256" key="1">
    <source>
        <dbReference type="ARBA" id="ARBA00010554"/>
    </source>
</evidence>
<dbReference type="EMBL" id="JXMS01000002">
    <property type="protein sequence ID" value="OBQ56871.1"/>
    <property type="molecule type" value="Genomic_DNA"/>
</dbReference>
<evidence type="ECO:0000313" key="2">
    <source>
        <dbReference type="EMBL" id="OBQ56871.1"/>
    </source>
</evidence>
<dbReference type="Pfam" id="PF02641">
    <property type="entry name" value="DUF190"/>
    <property type="match status" value="1"/>
</dbReference>
<evidence type="ECO:0000313" key="3">
    <source>
        <dbReference type="Proteomes" id="UP000091979"/>
    </source>
</evidence>
<dbReference type="RefSeq" id="WP_066852055.1">
    <property type="nucleotide sequence ID" value="NZ_JXMS01000002.1"/>
</dbReference>
<organism evidence="2 3">
    <name type="scientific">Halodesulfovibrio spirochaetisodalis</name>
    <dbReference type="NCBI Taxonomy" id="1560234"/>
    <lineage>
        <taxon>Bacteria</taxon>
        <taxon>Pseudomonadati</taxon>
        <taxon>Thermodesulfobacteriota</taxon>
        <taxon>Desulfovibrionia</taxon>
        <taxon>Desulfovibrionales</taxon>
        <taxon>Desulfovibrionaceae</taxon>
        <taxon>Halodesulfovibrio</taxon>
    </lineage>
</organism>
<proteinExistence type="inferred from homology"/>
<dbReference type="InterPro" id="IPR011322">
    <property type="entry name" value="N-reg_PII-like_a/b"/>
</dbReference>